<sequence length="281" mass="31942">MDSMSEPDVKHKFAESNKSETDNADDQAHEARILDVKTDANKVAKPIVDELSEQQITEEISDQQITDENSDTQMIEENSESPPNSNQNRHSVHNSPSDNEEEDDLVFTKREITKKRYSIDYKSRRLDFKRFSVDCRRDSVTLEELARLEQELAKTAFAVRPVTRRKSTGILKSTTSSSNSVVEQRVTPKQPSESEEDDEVFEAAAKENETEGPQDPQDPPATPVGRDELAMRRHRFFSDLVCAARAAIEHRVRFDPLGPVVADAGELWQVAFHRFKPDDNI</sequence>
<name>A0A0L7KQU1_OPEBR</name>
<evidence type="ECO:0000313" key="3">
    <source>
        <dbReference type="Proteomes" id="UP000037510"/>
    </source>
</evidence>
<protein>
    <submittedName>
        <fullName evidence="2">Adenylyl cyclase-associated protein</fullName>
    </submittedName>
</protein>
<evidence type="ECO:0000313" key="2">
    <source>
        <dbReference type="EMBL" id="KOB65369.1"/>
    </source>
</evidence>
<accession>A0A0L7KQU1</accession>
<dbReference type="Proteomes" id="UP000037510">
    <property type="component" value="Unassembled WGS sequence"/>
</dbReference>
<reference evidence="2 3" key="1">
    <citation type="journal article" date="2015" name="Genome Biol. Evol.">
        <title>The genome of winter moth (Operophtera brumata) provides a genomic perspective on sexual dimorphism and phenology.</title>
        <authorList>
            <person name="Derks M.F."/>
            <person name="Smit S."/>
            <person name="Salis L."/>
            <person name="Schijlen E."/>
            <person name="Bossers A."/>
            <person name="Mateman C."/>
            <person name="Pijl A.S."/>
            <person name="de Ridder D."/>
            <person name="Groenen M.A."/>
            <person name="Visser M.E."/>
            <person name="Megens H.J."/>
        </authorList>
    </citation>
    <scope>NUCLEOTIDE SEQUENCE [LARGE SCALE GENOMIC DNA]</scope>
    <source>
        <strain evidence="2">WM2013NL</strain>
        <tissue evidence="2">Head and thorax</tissue>
    </source>
</reference>
<proteinExistence type="predicted"/>
<feature type="compositionally biased region" description="Polar residues" evidence="1">
    <location>
        <begin position="170"/>
        <end position="191"/>
    </location>
</feature>
<evidence type="ECO:0000256" key="1">
    <source>
        <dbReference type="SAM" id="MobiDB-lite"/>
    </source>
</evidence>
<feature type="compositionally biased region" description="Basic and acidic residues" evidence="1">
    <location>
        <begin position="7"/>
        <end position="42"/>
    </location>
</feature>
<keyword evidence="3" id="KW-1185">Reference proteome</keyword>
<feature type="compositionally biased region" description="Polar residues" evidence="1">
    <location>
        <begin position="53"/>
        <end position="75"/>
    </location>
</feature>
<feature type="compositionally biased region" description="Polar residues" evidence="1">
    <location>
        <begin position="87"/>
        <end position="97"/>
    </location>
</feature>
<feature type="region of interest" description="Disordered" evidence="1">
    <location>
        <begin position="168"/>
        <end position="228"/>
    </location>
</feature>
<dbReference type="AlphaFoldDB" id="A0A0L7KQU1"/>
<organism evidence="2 3">
    <name type="scientific">Operophtera brumata</name>
    <name type="common">Winter moth</name>
    <name type="synonym">Phalaena brumata</name>
    <dbReference type="NCBI Taxonomy" id="104452"/>
    <lineage>
        <taxon>Eukaryota</taxon>
        <taxon>Metazoa</taxon>
        <taxon>Ecdysozoa</taxon>
        <taxon>Arthropoda</taxon>
        <taxon>Hexapoda</taxon>
        <taxon>Insecta</taxon>
        <taxon>Pterygota</taxon>
        <taxon>Neoptera</taxon>
        <taxon>Endopterygota</taxon>
        <taxon>Lepidoptera</taxon>
        <taxon>Glossata</taxon>
        <taxon>Ditrysia</taxon>
        <taxon>Geometroidea</taxon>
        <taxon>Geometridae</taxon>
        <taxon>Larentiinae</taxon>
        <taxon>Operophtera</taxon>
    </lineage>
</organism>
<dbReference type="EMBL" id="JTDY01007212">
    <property type="protein sequence ID" value="KOB65369.1"/>
    <property type="molecule type" value="Genomic_DNA"/>
</dbReference>
<dbReference type="OrthoDB" id="6629775at2759"/>
<dbReference type="STRING" id="104452.A0A0L7KQU1"/>
<comment type="caution">
    <text evidence="2">The sequence shown here is derived from an EMBL/GenBank/DDBJ whole genome shotgun (WGS) entry which is preliminary data.</text>
</comment>
<feature type="region of interest" description="Disordered" evidence="1">
    <location>
        <begin position="1"/>
        <end position="109"/>
    </location>
</feature>
<gene>
    <name evidence="2" type="ORF">OBRU01_22841</name>
</gene>